<dbReference type="PANTHER" id="PTHR31199:SF1">
    <property type="entry name" value="ARPIN"/>
    <property type="match status" value="1"/>
</dbReference>
<protein>
    <recommendedName>
        <fullName evidence="2">Arpin</fullName>
    </recommendedName>
</protein>
<dbReference type="GO" id="GO:0051126">
    <property type="term" value="P:negative regulation of actin nucleation"/>
    <property type="evidence" value="ECO:0000318"/>
    <property type="project" value="GO_Central"/>
</dbReference>
<dbReference type="InterPro" id="IPR018889">
    <property type="entry name" value="Arpin"/>
</dbReference>
<dbReference type="InParanoid" id="A9V316"/>
<dbReference type="AlphaFoldDB" id="A9V316"/>
<proteinExistence type="inferred from homology"/>
<organism evidence="3 4">
    <name type="scientific">Monosiga brevicollis</name>
    <name type="common">Choanoflagellate</name>
    <dbReference type="NCBI Taxonomy" id="81824"/>
    <lineage>
        <taxon>Eukaryota</taxon>
        <taxon>Choanoflagellata</taxon>
        <taxon>Craspedida</taxon>
        <taxon>Salpingoecidae</taxon>
        <taxon>Monosiga</taxon>
    </lineage>
</organism>
<dbReference type="RefSeq" id="XP_001747060.1">
    <property type="nucleotide sequence ID" value="XM_001747008.1"/>
</dbReference>
<dbReference type="PANTHER" id="PTHR31199">
    <property type="entry name" value="ARPIN"/>
    <property type="match status" value="1"/>
</dbReference>
<reference evidence="3 4" key="1">
    <citation type="journal article" date="2008" name="Nature">
        <title>The genome of the choanoflagellate Monosiga brevicollis and the origin of metazoans.</title>
        <authorList>
            <consortium name="JGI Sequencing"/>
            <person name="King N."/>
            <person name="Westbrook M.J."/>
            <person name="Young S.L."/>
            <person name="Kuo A."/>
            <person name="Abedin M."/>
            <person name="Chapman J."/>
            <person name="Fairclough S."/>
            <person name="Hellsten U."/>
            <person name="Isogai Y."/>
            <person name="Letunic I."/>
            <person name="Marr M."/>
            <person name="Pincus D."/>
            <person name="Putnam N."/>
            <person name="Rokas A."/>
            <person name="Wright K.J."/>
            <person name="Zuzow R."/>
            <person name="Dirks W."/>
            <person name="Good M."/>
            <person name="Goodstein D."/>
            <person name="Lemons D."/>
            <person name="Li W."/>
            <person name="Lyons J.B."/>
            <person name="Morris A."/>
            <person name="Nichols S."/>
            <person name="Richter D.J."/>
            <person name="Salamov A."/>
            <person name="Bork P."/>
            <person name="Lim W.A."/>
            <person name="Manning G."/>
            <person name="Miller W.T."/>
            <person name="McGinnis W."/>
            <person name="Shapiro H."/>
            <person name="Tjian R."/>
            <person name="Grigoriev I.V."/>
            <person name="Rokhsar D."/>
        </authorList>
    </citation>
    <scope>NUCLEOTIDE SEQUENCE [LARGE SCALE GENOMIC DNA]</scope>
    <source>
        <strain evidence="4">MX1 / ATCC 50154</strain>
    </source>
</reference>
<gene>
    <name evidence="3" type="ORF">MONBRDRAFT_26672</name>
</gene>
<evidence type="ECO:0000256" key="1">
    <source>
        <dbReference type="ARBA" id="ARBA00008453"/>
    </source>
</evidence>
<comment type="similarity">
    <text evidence="1">Belongs to the Arpin family.</text>
</comment>
<keyword evidence="4" id="KW-1185">Reference proteome</keyword>
<dbReference type="KEGG" id="mbr:MONBRDRAFT_26672"/>
<evidence type="ECO:0000313" key="3">
    <source>
        <dbReference type="EMBL" id="EDQ87984.1"/>
    </source>
</evidence>
<accession>A9V316</accession>
<dbReference type="GeneID" id="5892432"/>
<evidence type="ECO:0000313" key="4">
    <source>
        <dbReference type="Proteomes" id="UP000001357"/>
    </source>
</evidence>
<sequence length="181" mass="20367">MAANITESTSSIYNEPWKPEEAFYTGGLGVEGEGHIVKLRFHTVTAKDRVERFIAIQLKISSAFRIELDKYGVELPVDPKKYPDDERSLSYDALLEKIQPPAALKLGSSVKQSHLVQGDDIHFKTQRDSFFIKSYFHTKMGNFTGEGAQVMSEMSKISDRLGDVTLPQDEVEGCESDEWSD</sequence>
<evidence type="ECO:0000256" key="2">
    <source>
        <dbReference type="ARBA" id="ARBA00019314"/>
    </source>
</evidence>
<dbReference type="Proteomes" id="UP000001357">
    <property type="component" value="Unassembled WGS sequence"/>
</dbReference>
<name>A9V316_MONBE</name>
<dbReference type="EMBL" id="CH991556">
    <property type="protein sequence ID" value="EDQ87984.1"/>
    <property type="molecule type" value="Genomic_DNA"/>
</dbReference>